<evidence type="ECO:0000313" key="2">
    <source>
        <dbReference type="EMBL" id="KAA6389903.1"/>
    </source>
</evidence>
<feature type="transmembrane region" description="Helical" evidence="1">
    <location>
        <begin position="62"/>
        <end position="85"/>
    </location>
</feature>
<keyword evidence="1" id="KW-0812">Transmembrane</keyword>
<name>A0A5J4W5R7_9EUKA</name>
<keyword evidence="1" id="KW-1133">Transmembrane helix</keyword>
<evidence type="ECO:0000313" key="3">
    <source>
        <dbReference type="Proteomes" id="UP000324800"/>
    </source>
</evidence>
<keyword evidence="1" id="KW-0472">Membrane</keyword>
<dbReference type="EMBL" id="SNRW01003414">
    <property type="protein sequence ID" value="KAA6389903.1"/>
    <property type="molecule type" value="Genomic_DNA"/>
</dbReference>
<gene>
    <name evidence="2" type="ORF">EZS28_014565</name>
</gene>
<proteinExistence type="predicted"/>
<feature type="transmembrane region" description="Helical" evidence="1">
    <location>
        <begin position="34"/>
        <end position="55"/>
    </location>
</feature>
<organism evidence="2 3">
    <name type="scientific">Streblomastix strix</name>
    <dbReference type="NCBI Taxonomy" id="222440"/>
    <lineage>
        <taxon>Eukaryota</taxon>
        <taxon>Metamonada</taxon>
        <taxon>Preaxostyla</taxon>
        <taxon>Oxymonadida</taxon>
        <taxon>Streblomastigidae</taxon>
        <taxon>Streblomastix</taxon>
    </lineage>
</organism>
<feature type="non-terminal residue" evidence="2">
    <location>
        <position position="1"/>
    </location>
</feature>
<reference evidence="2 3" key="1">
    <citation type="submission" date="2019-03" db="EMBL/GenBank/DDBJ databases">
        <title>Single cell metagenomics reveals metabolic interactions within the superorganism composed of flagellate Streblomastix strix and complex community of Bacteroidetes bacteria on its surface.</title>
        <authorList>
            <person name="Treitli S.C."/>
            <person name="Kolisko M."/>
            <person name="Husnik F."/>
            <person name="Keeling P."/>
            <person name="Hampl V."/>
        </authorList>
    </citation>
    <scope>NUCLEOTIDE SEQUENCE [LARGE SCALE GENOMIC DNA]</scope>
    <source>
        <strain evidence="2">ST1C</strain>
    </source>
</reference>
<protein>
    <submittedName>
        <fullName evidence="2">Uncharacterized protein</fullName>
    </submittedName>
</protein>
<sequence length="89" mass="10021">LVKEKESLLGFRFNYCVEKTPFQSWKQQFQQFRLVSLGIGLYLYLILGVGSLFLFLRCRTGLVAFGAFCGLVFSNCGYICLFTSAPTGV</sequence>
<dbReference type="Proteomes" id="UP000324800">
    <property type="component" value="Unassembled WGS sequence"/>
</dbReference>
<dbReference type="AlphaFoldDB" id="A0A5J4W5R7"/>
<comment type="caution">
    <text evidence="2">The sequence shown here is derived from an EMBL/GenBank/DDBJ whole genome shotgun (WGS) entry which is preliminary data.</text>
</comment>
<accession>A0A5J4W5R7</accession>
<evidence type="ECO:0000256" key="1">
    <source>
        <dbReference type="SAM" id="Phobius"/>
    </source>
</evidence>